<gene>
    <name evidence="1" type="primary">WBGene00205697</name>
</gene>
<evidence type="ECO:0000313" key="2">
    <source>
        <dbReference type="Proteomes" id="UP000005239"/>
    </source>
</evidence>
<dbReference type="EnsemblMetazoa" id="PPA32837.1">
    <property type="protein sequence ID" value="PPA32837.1"/>
    <property type="gene ID" value="WBGene00205697"/>
</dbReference>
<accession>A0A2A6BLL3</accession>
<name>A0A2A6BLL3_PRIPA</name>
<organism evidence="1 2">
    <name type="scientific">Pristionchus pacificus</name>
    <name type="common">Parasitic nematode worm</name>
    <dbReference type="NCBI Taxonomy" id="54126"/>
    <lineage>
        <taxon>Eukaryota</taxon>
        <taxon>Metazoa</taxon>
        <taxon>Ecdysozoa</taxon>
        <taxon>Nematoda</taxon>
        <taxon>Chromadorea</taxon>
        <taxon>Rhabditida</taxon>
        <taxon>Rhabditina</taxon>
        <taxon>Diplogasteromorpha</taxon>
        <taxon>Diplogasteroidea</taxon>
        <taxon>Neodiplogasteridae</taxon>
        <taxon>Pristionchus</taxon>
    </lineage>
</organism>
<dbReference type="Proteomes" id="UP000005239">
    <property type="component" value="Unassembled WGS sequence"/>
</dbReference>
<protein>
    <submittedName>
        <fullName evidence="1">Uncharacterized protein</fullName>
    </submittedName>
</protein>
<evidence type="ECO:0000313" key="1">
    <source>
        <dbReference type="EnsemblMetazoa" id="PPA32837.1"/>
    </source>
</evidence>
<sequence length="62" mass="7082">MSMYHSICTIYCRLCGCPWKSENVDSYTLLLVIQWMSKGGNGKVDESVEQKTLQIPSHLFVL</sequence>
<keyword evidence="2" id="KW-1185">Reference proteome</keyword>
<reference evidence="2" key="1">
    <citation type="journal article" date="2008" name="Nat. Genet.">
        <title>The Pristionchus pacificus genome provides a unique perspective on nematode lifestyle and parasitism.</title>
        <authorList>
            <person name="Dieterich C."/>
            <person name="Clifton S.W."/>
            <person name="Schuster L.N."/>
            <person name="Chinwalla A."/>
            <person name="Delehaunty K."/>
            <person name="Dinkelacker I."/>
            <person name="Fulton L."/>
            <person name="Fulton R."/>
            <person name="Godfrey J."/>
            <person name="Minx P."/>
            <person name="Mitreva M."/>
            <person name="Roeseler W."/>
            <person name="Tian H."/>
            <person name="Witte H."/>
            <person name="Yang S.P."/>
            <person name="Wilson R.K."/>
            <person name="Sommer R.J."/>
        </authorList>
    </citation>
    <scope>NUCLEOTIDE SEQUENCE [LARGE SCALE GENOMIC DNA]</scope>
    <source>
        <strain evidence="2">PS312</strain>
    </source>
</reference>
<reference evidence="1" key="2">
    <citation type="submission" date="2022-06" db="UniProtKB">
        <authorList>
            <consortium name="EnsemblMetazoa"/>
        </authorList>
    </citation>
    <scope>IDENTIFICATION</scope>
    <source>
        <strain evidence="1">PS312</strain>
    </source>
</reference>
<accession>A0A8R1UIT5</accession>
<dbReference type="AlphaFoldDB" id="A0A2A6BLL3"/>
<proteinExistence type="predicted"/>